<evidence type="ECO:0000256" key="8">
    <source>
        <dbReference type="ARBA" id="ARBA00023235"/>
    </source>
</evidence>
<dbReference type="InterPro" id="IPR023016">
    <property type="entry name" value="HisA/PriA"/>
</dbReference>
<dbReference type="STRING" id="580166.AUP43_11110"/>
<feature type="active site" description="Proton acceptor" evidence="9">
    <location>
        <position position="8"/>
    </location>
</feature>
<evidence type="ECO:0000313" key="12">
    <source>
        <dbReference type="EMBL" id="KZD06292.1"/>
    </source>
</evidence>
<accession>A0A154VY69</accession>
<evidence type="ECO:0000256" key="5">
    <source>
        <dbReference type="ARBA" id="ARBA00022490"/>
    </source>
</evidence>
<dbReference type="GO" id="GO:0003949">
    <property type="term" value="F:1-(5-phosphoribosyl)-5-[(5-phosphoribosylamino)methylideneamino]imidazole-4-carboxamide isomerase activity"/>
    <property type="evidence" value="ECO:0007669"/>
    <property type="project" value="UniProtKB-UniRule"/>
</dbReference>
<dbReference type="GO" id="GO:0000105">
    <property type="term" value="P:L-histidine biosynthetic process"/>
    <property type="evidence" value="ECO:0007669"/>
    <property type="project" value="UniProtKB-UniRule"/>
</dbReference>
<keyword evidence="7 9" id="KW-0368">Histidine biosynthesis</keyword>
<dbReference type="Gene3D" id="3.20.20.70">
    <property type="entry name" value="Aldolase class I"/>
    <property type="match status" value="1"/>
</dbReference>
<evidence type="ECO:0000313" key="13">
    <source>
        <dbReference type="Proteomes" id="UP000076400"/>
    </source>
</evidence>
<dbReference type="InterPro" id="IPR006062">
    <property type="entry name" value="His_biosynth"/>
</dbReference>
<dbReference type="EMBL" id="LPXN01000124">
    <property type="protein sequence ID" value="KZD06292.1"/>
    <property type="molecule type" value="Genomic_DNA"/>
</dbReference>
<name>A0A154VY69_9PROT</name>
<gene>
    <name evidence="9" type="primary">hisA</name>
    <name evidence="12" type="ORF">AUP43_11110</name>
</gene>
<reference evidence="12 13" key="1">
    <citation type="submission" date="2015-12" db="EMBL/GenBank/DDBJ databases">
        <title>Genome sequence of Oceanibaculum pacificum MCCC 1A02656.</title>
        <authorList>
            <person name="Lu L."/>
            <person name="Lai Q."/>
            <person name="Shao Z."/>
            <person name="Qian P."/>
        </authorList>
    </citation>
    <scope>NUCLEOTIDE SEQUENCE [LARGE SCALE GENOMIC DNA]</scope>
    <source>
        <strain evidence="12 13">MCCC 1A02656</strain>
    </source>
</reference>
<dbReference type="RefSeq" id="WP_067557670.1">
    <property type="nucleotide sequence ID" value="NZ_LPXN01000124.1"/>
</dbReference>
<keyword evidence="6 9" id="KW-0028">Amino-acid biosynthesis</keyword>
<dbReference type="FunFam" id="3.20.20.70:FF:000009">
    <property type="entry name" value="1-(5-phosphoribosyl)-5-[(5-phosphoribosylamino)methylideneamino] imidazole-4-carboxamide isomerase"/>
    <property type="match status" value="1"/>
</dbReference>
<dbReference type="PANTHER" id="PTHR43090:SF2">
    <property type="entry name" value="1-(5-PHOSPHORIBOSYL)-5-[(5-PHOSPHORIBOSYLAMINO)METHYLIDENEAMINO] IMIDAZOLE-4-CARBOXAMIDE ISOMERASE"/>
    <property type="match status" value="1"/>
</dbReference>
<dbReference type="OrthoDB" id="9807749at2"/>
<dbReference type="CDD" id="cd04732">
    <property type="entry name" value="HisA"/>
    <property type="match status" value="1"/>
</dbReference>
<evidence type="ECO:0000256" key="10">
    <source>
        <dbReference type="RuleBase" id="RU003657"/>
    </source>
</evidence>
<comment type="pathway">
    <text evidence="3 9 11">Amino-acid biosynthesis; L-histidine biosynthesis; L-histidine from 5-phospho-alpha-D-ribose 1-diphosphate: step 4/9.</text>
</comment>
<dbReference type="UniPathway" id="UPA00031">
    <property type="reaction ID" value="UER00009"/>
</dbReference>
<dbReference type="AlphaFoldDB" id="A0A154VY69"/>
<evidence type="ECO:0000256" key="1">
    <source>
        <dbReference type="ARBA" id="ARBA00000901"/>
    </source>
</evidence>
<evidence type="ECO:0000256" key="6">
    <source>
        <dbReference type="ARBA" id="ARBA00022605"/>
    </source>
</evidence>
<dbReference type="InterPro" id="IPR044524">
    <property type="entry name" value="Isoase_HisA-like"/>
</dbReference>
<dbReference type="NCBIfam" id="NF010112">
    <property type="entry name" value="PRK13585.1"/>
    <property type="match status" value="1"/>
</dbReference>
<comment type="catalytic activity">
    <reaction evidence="1 9 11">
        <text>1-(5-phospho-beta-D-ribosyl)-5-[(5-phospho-beta-D-ribosylamino)methylideneamino]imidazole-4-carboxamide = 5-[(5-phospho-1-deoxy-D-ribulos-1-ylimino)methylamino]-1-(5-phospho-beta-D-ribosyl)imidazole-4-carboxamide</text>
        <dbReference type="Rhea" id="RHEA:15469"/>
        <dbReference type="ChEBI" id="CHEBI:58435"/>
        <dbReference type="ChEBI" id="CHEBI:58525"/>
        <dbReference type="EC" id="5.3.1.16"/>
    </reaction>
</comment>
<evidence type="ECO:0000256" key="11">
    <source>
        <dbReference type="RuleBase" id="RU003658"/>
    </source>
</evidence>
<dbReference type="EC" id="5.3.1.16" evidence="9 11"/>
<comment type="subcellular location">
    <subcellularLocation>
        <location evidence="2 9 11">Cytoplasm</location>
    </subcellularLocation>
</comment>
<comment type="caution">
    <text evidence="12">The sequence shown here is derived from an EMBL/GenBank/DDBJ whole genome shotgun (WGS) entry which is preliminary data.</text>
</comment>
<evidence type="ECO:0000256" key="4">
    <source>
        <dbReference type="ARBA" id="ARBA00009667"/>
    </source>
</evidence>
<keyword evidence="13" id="KW-1185">Reference proteome</keyword>
<proteinExistence type="inferred from homology"/>
<dbReference type="GO" id="GO:0000162">
    <property type="term" value="P:L-tryptophan biosynthetic process"/>
    <property type="evidence" value="ECO:0007669"/>
    <property type="project" value="TreeGrafter"/>
</dbReference>
<dbReference type="InterPro" id="IPR006063">
    <property type="entry name" value="HisA_bact_arch"/>
</dbReference>
<sequence length="245" mass="25313">MILYPAIDLKGGQCVRLLRGEMDKATVFGDNPGAQAAKFQAAGCEWLHVVDLDGAFAGKAVNEAAVKSILANVRVPVQLGGGIRDHAGIERWLEAGISRVILGTAALRNPQLVIEACKAHPGRVAVGIDARGGMVAVEGWAETSDVSALDLARRFEDAGVAAIIYTDIDRDGALEGVNVRATADLARAIAIPVIASGGVASLDDLRALMAEAESGIQGVISGRALYDGRIDLARAVAVLAGQEAA</sequence>
<dbReference type="Proteomes" id="UP000076400">
    <property type="component" value="Unassembled WGS sequence"/>
</dbReference>
<dbReference type="PANTHER" id="PTHR43090">
    <property type="entry name" value="1-(5-PHOSPHORIBOSYL)-5-[(5-PHOSPHORIBOSYLAMINO)METHYLIDENEAMINO] IMIDAZOLE-4-CARBOXAMIDE ISOMERASE"/>
    <property type="match status" value="1"/>
</dbReference>
<evidence type="ECO:0000256" key="3">
    <source>
        <dbReference type="ARBA" id="ARBA00005133"/>
    </source>
</evidence>
<keyword evidence="8 9" id="KW-0413">Isomerase</keyword>
<dbReference type="Pfam" id="PF00977">
    <property type="entry name" value="His_biosynth"/>
    <property type="match status" value="1"/>
</dbReference>
<dbReference type="GO" id="GO:0005737">
    <property type="term" value="C:cytoplasm"/>
    <property type="evidence" value="ECO:0007669"/>
    <property type="project" value="UniProtKB-SubCell"/>
</dbReference>
<feature type="active site" description="Proton donor" evidence="9">
    <location>
        <position position="129"/>
    </location>
</feature>
<dbReference type="InterPro" id="IPR013785">
    <property type="entry name" value="Aldolase_TIM"/>
</dbReference>
<evidence type="ECO:0000256" key="9">
    <source>
        <dbReference type="HAMAP-Rule" id="MF_01014"/>
    </source>
</evidence>
<organism evidence="12 13">
    <name type="scientific">Oceanibaculum pacificum</name>
    <dbReference type="NCBI Taxonomy" id="580166"/>
    <lineage>
        <taxon>Bacteria</taxon>
        <taxon>Pseudomonadati</taxon>
        <taxon>Pseudomonadota</taxon>
        <taxon>Alphaproteobacteria</taxon>
        <taxon>Rhodospirillales</taxon>
        <taxon>Oceanibaculaceae</taxon>
        <taxon>Oceanibaculum</taxon>
    </lineage>
</organism>
<dbReference type="HAMAP" id="MF_01014">
    <property type="entry name" value="HisA"/>
    <property type="match status" value="1"/>
</dbReference>
<dbReference type="NCBIfam" id="TIGR00007">
    <property type="entry name" value="1-(5-phosphoribosyl)-5-[(5-phosphoribosylamino)methylideneamino]imidazole-4-carboxamide isomerase"/>
    <property type="match status" value="1"/>
</dbReference>
<evidence type="ECO:0000256" key="7">
    <source>
        <dbReference type="ARBA" id="ARBA00023102"/>
    </source>
</evidence>
<dbReference type="SUPFAM" id="SSF51366">
    <property type="entry name" value="Ribulose-phoshate binding barrel"/>
    <property type="match status" value="1"/>
</dbReference>
<comment type="similarity">
    <text evidence="4 9 10">Belongs to the HisA/HisF family.</text>
</comment>
<keyword evidence="5 9" id="KW-0963">Cytoplasm</keyword>
<dbReference type="InterPro" id="IPR011060">
    <property type="entry name" value="RibuloseP-bd_barrel"/>
</dbReference>
<protein>
    <recommendedName>
        <fullName evidence="9 11">1-(5-phosphoribosyl)-5-[(5-phosphoribosylamino)methylideneamino] imidazole-4-carboxamide isomerase</fullName>
        <ecNumber evidence="9 11">5.3.1.16</ecNumber>
    </recommendedName>
    <alternativeName>
        <fullName evidence="9">Phosphoribosylformimino-5-aminoimidazole carboxamide ribotide isomerase</fullName>
    </alternativeName>
</protein>
<evidence type="ECO:0000256" key="2">
    <source>
        <dbReference type="ARBA" id="ARBA00004496"/>
    </source>
</evidence>